<dbReference type="Proteomes" id="UP000037510">
    <property type="component" value="Unassembled WGS sequence"/>
</dbReference>
<dbReference type="PROSITE" id="PS00028">
    <property type="entry name" value="ZINC_FINGER_C2H2_1"/>
    <property type="match status" value="2"/>
</dbReference>
<dbReference type="InterPro" id="IPR050888">
    <property type="entry name" value="ZnF_C2H2-type_TF"/>
</dbReference>
<evidence type="ECO:0000256" key="7">
    <source>
        <dbReference type="PROSITE-ProRule" id="PRU00042"/>
    </source>
</evidence>
<accession>A0A0L7KX83</accession>
<evidence type="ECO:0000256" key="4">
    <source>
        <dbReference type="ARBA" id="ARBA00022771"/>
    </source>
</evidence>
<dbReference type="PROSITE" id="PS50157">
    <property type="entry name" value="ZINC_FINGER_C2H2_2"/>
    <property type="match status" value="2"/>
</dbReference>
<keyword evidence="11" id="KW-1185">Reference proteome</keyword>
<keyword evidence="2" id="KW-0479">Metal-binding</keyword>
<keyword evidence="4 7" id="KW-0863">Zinc-finger</keyword>
<evidence type="ECO:0000256" key="1">
    <source>
        <dbReference type="ARBA" id="ARBA00004123"/>
    </source>
</evidence>
<keyword evidence="5" id="KW-0862">Zinc</keyword>
<evidence type="ECO:0000256" key="5">
    <source>
        <dbReference type="ARBA" id="ARBA00022833"/>
    </source>
</evidence>
<dbReference type="Pfam" id="PF00096">
    <property type="entry name" value="zf-C2H2"/>
    <property type="match status" value="2"/>
</dbReference>
<feature type="region of interest" description="Disordered" evidence="8">
    <location>
        <begin position="214"/>
        <end position="265"/>
    </location>
</feature>
<dbReference type="Gene3D" id="3.30.160.60">
    <property type="entry name" value="Classic Zinc Finger"/>
    <property type="match status" value="2"/>
</dbReference>
<feature type="domain" description="C2H2-type" evidence="9">
    <location>
        <begin position="136"/>
        <end position="156"/>
    </location>
</feature>
<gene>
    <name evidence="10" type="ORF">OBRU01_19147</name>
</gene>
<dbReference type="FunFam" id="3.30.160.60:FF:000125">
    <property type="entry name" value="Putative zinc finger protein 143"/>
    <property type="match status" value="1"/>
</dbReference>
<evidence type="ECO:0000256" key="3">
    <source>
        <dbReference type="ARBA" id="ARBA00022737"/>
    </source>
</evidence>
<protein>
    <recommendedName>
        <fullName evidence="9">C2H2-type domain-containing protein</fullName>
    </recommendedName>
</protein>
<dbReference type="PANTHER" id="PTHR24406">
    <property type="entry name" value="TRANSCRIPTIONAL REPRESSOR CTCFL-RELATED"/>
    <property type="match status" value="1"/>
</dbReference>
<evidence type="ECO:0000256" key="2">
    <source>
        <dbReference type="ARBA" id="ARBA00022723"/>
    </source>
</evidence>
<feature type="compositionally biased region" description="Pro residues" evidence="8">
    <location>
        <begin position="220"/>
        <end position="229"/>
    </location>
</feature>
<reference evidence="10 11" key="1">
    <citation type="journal article" date="2015" name="Genome Biol. Evol.">
        <title>The genome of winter moth (Operophtera brumata) provides a genomic perspective on sexual dimorphism and phenology.</title>
        <authorList>
            <person name="Derks M.F."/>
            <person name="Smit S."/>
            <person name="Salis L."/>
            <person name="Schijlen E."/>
            <person name="Bossers A."/>
            <person name="Mateman C."/>
            <person name="Pijl A.S."/>
            <person name="de Ridder D."/>
            <person name="Groenen M.A."/>
            <person name="Visser M.E."/>
            <person name="Megens H.J."/>
        </authorList>
    </citation>
    <scope>NUCLEOTIDE SEQUENCE [LARGE SCALE GENOMIC DNA]</scope>
    <source>
        <strain evidence="10">WM2013NL</strain>
        <tissue evidence="10">Head and thorax</tissue>
    </source>
</reference>
<comment type="caution">
    <text evidence="10">The sequence shown here is derived from an EMBL/GenBank/DDBJ whole genome shotgun (WGS) entry which is preliminary data.</text>
</comment>
<proteinExistence type="predicted"/>
<sequence length="265" mass="29699">MRVVQAAHTHFMHHISPLQDDTPEIEELNSLTEQYYLHRNILKATYSEIVTVEQSVADISSRLTLLADKNKQLIARELVPSIHAHLVTNLNNHVRLHTGERPFVCEEPGCDKAFAQVTNLNQHRKRHLSGRADHSYECSVCGEQFAQRNHMTNHRRSCAICELTFPNERLLQMHAAQHAPGEVEIVDTESKYPEGSCAICELTFPNERLLQEVKEDSDPPLSPPSPLSPASPATDVSSFHRTSRSSPIEVPSSSDEEGEEAILGC</sequence>
<dbReference type="GO" id="GO:0005634">
    <property type="term" value="C:nucleus"/>
    <property type="evidence" value="ECO:0007669"/>
    <property type="project" value="UniProtKB-SubCell"/>
</dbReference>
<dbReference type="EMBL" id="JTDY01004674">
    <property type="protein sequence ID" value="KOB67883.1"/>
    <property type="molecule type" value="Genomic_DNA"/>
</dbReference>
<dbReference type="SUPFAM" id="SSF57667">
    <property type="entry name" value="beta-beta-alpha zinc fingers"/>
    <property type="match status" value="2"/>
</dbReference>
<dbReference type="InterPro" id="IPR013087">
    <property type="entry name" value="Znf_C2H2_type"/>
</dbReference>
<comment type="subcellular location">
    <subcellularLocation>
        <location evidence="1">Nucleus</location>
    </subcellularLocation>
</comment>
<evidence type="ECO:0000256" key="8">
    <source>
        <dbReference type="SAM" id="MobiDB-lite"/>
    </source>
</evidence>
<dbReference type="GO" id="GO:0008270">
    <property type="term" value="F:zinc ion binding"/>
    <property type="evidence" value="ECO:0007669"/>
    <property type="project" value="UniProtKB-KW"/>
</dbReference>
<dbReference type="STRING" id="104452.A0A0L7KX83"/>
<feature type="compositionally biased region" description="Acidic residues" evidence="8">
    <location>
        <begin position="254"/>
        <end position="265"/>
    </location>
</feature>
<feature type="compositionally biased region" description="Low complexity" evidence="8">
    <location>
        <begin position="244"/>
        <end position="253"/>
    </location>
</feature>
<keyword evidence="6" id="KW-0539">Nucleus</keyword>
<evidence type="ECO:0000313" key="10">
    <source>
        <dbReference type="EMBL" id="KOB67883.1"/>
    </source>
</evidence>
<dbReference type="SMART" id="SM00355">
    <property type="entry name" value="ZnF_C2H2"/>
    <property type="match status" value="3"/>
</dbReference>
<feature type="domain" description="C2H2-type" evidence="9">
    <location>
        <begin position="103"/>
        <end position="132"/>
    </location>
</feature>
<organism evidence="10 11">
    <name type="scientific">Operophtera brumata</name>
    <name type="common">Winter moth</name>
    <name type="synonym">Phalaena brumata</name>
    <dbReference type="NCBI Taxonomy" id="104452"/>
    <lineage>
        <taxon>Eukaryota</taxon>
        <taxon>Metazoa</taxon>
        <taxon>Ecdysozoa</taxon>
        <taxon>Arthropoda</taxon>
        <taxon>Hexapoda</taxon>
        <taxon>Insecta</taxon>
        <taxon>Pterygota</taxon>
        <taxon>Neoptera</taxon>
        <taxon>Endopterygota</taxon>
        <taxon>Lepidoptera</taxon>
        <taxon>Glossata</taxon>
        <taxon>Ditrysia</taxon>
        <taxon>Geometroidea</taxon>
        <taxon>Geometridae</taxon>
        <taxon>Larentiinae</taxon>
        <taxon>Operophtera</taxon>
    </lineage>
</organism>
<keyword evidence="3" id="KW-0677">Repeat</keyword>
<dbReference type="InterPro" id="IPR036236">
    <property type="entry name" value="Znf_C2H2_sf"/>
</dbReference>
<evidence type="ECO:0000259" key="9">
    <source>
        <dbReference type="PROSITE" id="PS50157"/>
    </source>
</evidence>
<dbReference type="AlphaFoldDB" id="A0A0L7KX83"/>
<name>A0A0L7KX83_OPEBR</name>
<evidence type="ECO:0000313" key="11">
    <source>
        <dbReference type="Proteomes" id="UP000037510"/>
    </source>
</evidence>
<evidence type="ECO:0000256" key="6">
    <source>
        <dbReference type="ARBA" id="ARBA00023242"/>
    </source>
</evidence>